<dbReference type="EnsemblMetazoa" id="GBRI001790-RA">
    <property type="protein sequence ID" value="GBRI001790-PA"/>
    <property type="gene ID" value="GBRI001790"/>
</dbReference>
<protein>
    <submittedName>
        <fullName evidence="2">Uncharacterized protein</fullName>
    </submittedName>
</protein>
<keyword evidence="1" id="KW-1133">Transmembrane helix</keyword>
<sequence length="255" mass="29738">MCSWAKLICPKKQAKSIHKWYLYGAKSVCLVFMAMQNIIYSSIIANRLRTDLYTFPPSMFNHKRSVSFSFYKTFTLTSMRRCKGEDDTDEWGLPWIFSTKDIRDDCCEGFIFSQALKSSKLSKRLGEHSHIEWDSLIFNSVTLRAEIVYCKMFLQPTLFNKRNWIYYTSLSYNVHNVTWKAIKAQKMIRSHSKKCGRNAFSLTNHNHRIAIVAKIKIQLSVPLCSFNCALSMVQYDLAHLNTRNAIIIIVKIFLL</sequence>
<keyword evidence="1" id="KW-0472">Membrane</keyword>
<reference evidence="3" key="1">
    <citation type="submission" date="2014-03" db="EMBL/GenBank/DDBJ databases">
        <authorList>
            <person name="Aksoy S."/>
            <person name="Warren W."/>
            <person name="Wilson R.K."/>
        </authorList>
    </citation>
    <scope>NUCLEOTIDE SEQUENCE [LARGE SCALE GENOMIC DNA]</scope>
    <source>
        <strain evidence="3">IAEA</strain>
    </source>
</reference>
<organism evidence="2 3">
    <name type="scientific">Glossina brevipalpis</name>
    <dbReference type="NCBI Taxonomy" id="37001"/>
    <lineage>
        <taxon>Eukaryota</taxon>
        <taxon>Metazoa</taxon>
        <taxon>Ecdysozoa</taxon>
        <taxon>Arthropoda</taxon>
        <taxon>Hexapoda</taxon>
        <taxon>Insecta</taxon>
        <taxon>Pterygota</taxon>
        <taxon>Neoptera</taxon>
        <taxon>Endopterygota</taxon>
        <taxon>Diptera</taxon>
        <taxon>Brachycera</taxon>
        <taxon>Muscomorpha</taxon>
        <taxon>Hippoboscoidea</taxon>
        <taxon>Glossinidae</taxon>
        <taxon>Glossina</taxon>
    </lineage>
</organism>
<evidence type="ECO:0000256" key="1">
    <source>
        <dbReference type="SAM" id="Phobius"/>
    </source>
</evidence>
<proteinExistence type="predicted"/>
<evidence type="ECO:0000313" key="3">
    <source>
        <dbReference type="Proteomes" id="UP000091820"/>
    </source>
</evidence>
<name>A0A1A9W0F6_9MUSC</name>
<dbReference type="VEuPathDB" id="VectorBase:GBRI001790"/>
<accession>A0A1A9W0F6</accession>
<reference evidence="2" key="2">
    <citation type="submission" date="2020-05" db="UniProtKB">
        <authorList>
            <consortium name="EnsemblMetazoa"/>
        </authorList>
    </citation>
    <scope>IDENTIFICATION</scope>
    <source>
        <strain evidence="2">IAEA</strain>
    </source>
</reference>
<dbReference type="AlphaFoldDB" id="A0A1A9W0F6"/>
<evidence type="ECO:0000313" key="2">
    <source>
        <dbReference type="EnsemblMetazoa" id="GBRI001790-PA"/>
    </source>
</evidence>
<keyword evidence="3" id="KW-1185">Reference proteome</keyword>
<feature type="transmembrane region" description="Helical" evidence="1">
    <location>
        <begin position="20"/>
        <end position="40"/>
    </location>
</feature>
<keyword evidence="1" id="KW-0812">Transmembrane</keyword>
<dbReference type="Proteomes" id="UP000091820">
    <property type="component" value="Unassembled WGS sequence"/>
</dbReference>